<feature type="compositionally biased region" description="Basic residues" evidence="1">
    <location>
        <begin position="102"/>
        <end position="122"/>
    </location>
</feature>
<evidence type="ECO:0000256" key="1">
    <source>
        <dbReference type="SAM" id="MobiDB-lite"/>
    </source>
</evidence>
<name>K2SX35_MACPH</name>
<protein>
    <submittedName>
        <fullName evidence="2">Uncharacterized protein</fullName>
    </submittedName>
</protein>
<dbReference type="VEuPathDB" id="FungiDB:MPH_01592"/>
<sequence>MRQTALSPRVIVPPARLSVPLPKFAACAARDRSSASTIRPLRLSTASKHQCASCLVLSSKPWQVQISRSSSLVSTSSSPSVICTTSEPTSKNVSPSPISGPRKARPTRFHTKRTRYSRSCRD</sequence>
<evidence type="ECO:0000313" key="2">
    <source>
        <dbReference type="EMBL" id="EKG21085.1"/>
    </source>
</evidence>
<dbReference type="HOGENOM" id="CLU_2027163_0_0_1"/>
<dbReference type="InParanoid" id="K2SX35"/>
<feature type="region of interest" description="Disordered" evidence="1">
    <location>
        <begin position="72"/>
        <end position="122"/>
    </location>
</feature>
<dbReference type="Proteomes" id="UP000007129">
    <property type="component" value="Unassembled WGS sequence"/>
</dbReference>
<dbReference type="EMBL" id="AHHD01000061">
    <property type="protein sequence ID" value="EKG21085.1"/>
    <property type="molecule type" value="Genomic_DNA"/>
</dbReference>
<comment type="caution">
    <text evidence="2">The sequence shown here is derived from an EMBL/GenBank/DDBJ whole genome shotgun (WGS) entry which is preliminary data.</text>
</comment>
<organism evidence="2 3">
    <name type="scientific">Macrophomina phaseolina (strain MS6)</name>
    <name type="common">Charcoal rot fungus</name>
    <dbReference type="NCBI Taxonomy" id="1126212"/>
    <lineage>
        <taxon>Eukaryota</taxon>
        <taxon>Fungi</taxon>
        <taxon>Dikarya</taxon>
        <taxon>Ascomycota</taxon>
        <taxon>Pezizomycotina</taxon>
        <taxon>Dothideomycetes</taxon>
        <taxon>Dothideomycetes incertae sedis</taxon>
        <taxon>Botryosphaeriales</taxon>
        <taxon>Botryosphaeriaceae</taxon>
        <taxon>Macrophomina</taxon>
    </lineage>
</organism>
<evidence type="ECO:0000313" key="3">
    <source>
        <dbReference type="Proteomes" id="UP000007129"/>
    </source>
</evidence>
<gene>
    <name evidence="2" type="ORF">MPH_01592</name>
</gene>
<feature type="compositionally biased region" description="Low complexity" evidence="1">
    <location>
        <begin position="72"/>
        <end position="86"/>
    </location>
</feature>
<accession>K2SX35</accession>
<feature type="compositionally biased region" description="Polar residues" evidence="1">
    <location>
        <begin position="87"/>
        <end position="97"/>
    </location>
</feature>
<dbReference type="AlphaFoldDB" id="K2SX35"/>
<proteinExistence type="predicted"/>
<reference evidence="2 3" key="1">
    <citation type="journal article" date="2012" name="BMC Genomics">
        <title>Tools to kill: Genome of one of the most destructive plant pathogenic fungi Macrophomina phaseolina.</title>
        <authorList>
            <person name="Islam M.S."/>
            <person name="Haque M.S."/>
            <person name="Islam M.M."/>
            <person name="Emdad E.M."/>
            <person name="Halim A."/>
            <person name="Hossen Q.M.M."/>
            <person name="Hossain M.Z."/>
            <person name="Ahmed B."/>
            <person name="Rahim S."/>
            <person name="Rahman M.S."/>
            <person name="Alam M.M."/>
            <person name="Hou S."/>
            <person name="Wan X."/>
            <person name="Saito J.A."/>
            <person name="Alam M."/>
        </authorList>
    </citation>
    <scope>NUCLEOTIDE SEQUENCE [LARGE SCALE GENOMIC DNA]</scope>
    <source>
        <strain evidence="2 3">MS6</strain>
    </source>
</reference>